<accession>A0ABU7TGS1</accession>
<dbReference type="Proteomes" id="UP001349262">
    <property type="component" value="Unassembled WGS sequence"/>
</dbReference>
<dbReference type="PANTHER" id="PTHR21109:SF0">
    <property type="entry name" value="SMALL RIBOSOMAL SUBUNIT PROTEIN BS21M"/>
    <property type="match status" value="1"/>
</dbReference>
<dbReference type="InterPro" id="IPR038380">
    <property type="entry name" value="Ribosomal_bS21_sf"/>
</dbReference>
<feature type="compositionally biased region" description="Low complexity" evidence="6">
    <location>
        <begin position="76"/>
        <end position="102"/>
    </location>
</feature>
<keyword evidence="8" id="KW-1185">Reference proteome</keyword>
<name>A0ABU7TGS1_9HYPH</name>
<comment type="similarity">
    <text evidence="1 5">Belongs to the bacterial ribosomal protein bS21 family.</text>
</comment>
<protein>
    <recommendedName>
        <fullName evidence="4 5">Small ribosomal subunit protein bS21</fullName>
    </recommendedName>
</protein>
<proteinExistence type="inferred from homology"/>
<evidence type="ECO:0000256" key="3">
    <source>
        <dbReference type="ARBA" id="ARBA00023274"/>
    </source>
</evidence>
<reference evidence="7 8" key="1">
    <citation type="journal article" date="2012" name="Genet. Mol. Biol.">
        <title>Analysis of 16S rRNA and mxaF genes revealing insights into Methylobacterium niche-specific plant association.</title>
        <authorList>
            <person name="Dourado M.N."/>
            <person name="Andreote F.D."/>
            <person name="Dini-Andreote F."/>
            <person name="Conti R."/>
            <person name="Araujo J.M."/>
            <person name="Araujo W.L."/>
        </authorList>
    </citation>
    <scope>NUCLEOTIDE SEQUENCE [LARGE SCALE GENOMIC DNA]</scope>
    <source>
        <strain evidence="7 8">SR1.6/4</strain>
    </source>
</reference>
<dbReference type="HAMAP" id="MF_00358">
    <property type="entry name" value="Ribosomal_bS21"/>
    <property type="match status" value="1"/>
</dbReference>
<sequence length="102" mass="11310">MQVLVRDNNVDQALRVLKKKMQREGIFREMKQRKAYEKPSVRKAREKAEAVRRARKQARKTAIREGLIAAPKPKPRTGAPRRPGAPSFSQAAPAAAPAPAAS</sequence>
<comment type="caution">
    <text evidence="7">The sequence shown here is derived from an EMBL/GenBank/DDBJ whole genome shotgun (WGS) entry which is preliminary data.</text>
</comment>
<organism evidence="7 8">
    <name type="scientific">Methylobacterium radiotolerans</name>
    <dbReference type="NCBI Taxonomy" id="31998"/>
    <lineage>
        <taxon>Bacteria</taxon>
        <taxon>Pseudomonadati</taxon>
        <taxon>Pseudomonadota</taxon>
        <taxon>Alphaproteobacteria</taxon>
        <taxon>Hyphomicrobiales</taxon>
        <taxon>Methylobacteriaceae</taxon>
        <taxon>Methylobacterium</taxon>
    </lineage>
</organism>
<feature type="region of interest" description="Disordered" evidence="6">
    <location>
        <begin position="55"/>
        <end position="102"/>
    </location>
</feature>
<keyword evidence="2 5" id="KW-0689">Ribosomal protein</keyword>
<evidence type="ECO:0000256" key="6">
    <source>
        <dbReference type="SAM" id="MobiDB-lite"/>
    </source>
</evidence>
<dbReference type="GO" id="GO:0005840">
    <property type="term" value="C:ribosome"/>
    <property type="evidence" value="ECO:0007669"/>
    <property type="project" value="UniProtKB-KW"/>
</dbReference>
<dbReference type="InterPro" id="IPR001911">
    <property type="entry name" value="Ribosomal_bS21"/>
</dbReference>
<evidence type="ECO:0000313" key="8">
    <source>
        <dbReference type="Proteomes" id="UP001349262"/>
    </source>
</evidence>
<dbReference type="Pfam" id="PF01165">
    <property type="entry name" value="Ribosomal_S21"/>
    <property type="match status" value="1"/>
</dbReference>
<evidence type="ECO:0000313" key="7">
    <source>
        <dbReference type="EMBL" id="MEE7459678.1"/>
    </source>
</evidence>
<keyword evidence="3 5" id="KW-0687">Ribonucleoprotein</keyword>
<evidence type="ECO:0000256" key="4">
    <source>
        <dbReference type="ARBA" id="ARBA00035135"/>
    </source>
</evidence>
<gene>
    <name evidence="5 7" type="primary">rpsU</name>
    <name evidence="7" type="ORF">MRSR164_23740</name>
</gene>
<dbReference type="Gene3D" id="1.20.5.1150">
    <property type="entry name" value="Ribosomal protein S8"/>
    <property type="match status" value="1"/>
</dbReference>
<evidence type="ECO:0000256" key="1">
    <source>
        <dbReference type="ARBA" id="ARBA00006640"/>
    </source>
</evidence>
<dbReference type="EMBL" id="MLBY01000005">
    <property type="protein sequence ID" value="MEE7459678.1"/>
    <property type="molecule type" value="Genomic_DNA"/>
</dbReference>
<evidence type="ECO:0000256" key="2">
    <source>
        <dbReference type="ARBA" id="ARBA00022980"/>
    </source>
</evidence>
<evidence type="ECO:0000256" key="5">
    <source>
        <dbReference type="HAMAP-Rule" id="MF_00358"/>
    </source>
</evidence>
<dbReference type="PANTHER" id="PTHR21109">
    <property type="entry name" value="MITOCHONDRIAL 28S RIBOSOMAL PROTEIN S21"/>
    <property type="match status" value="1"/>
</dbReference>
<dbReference type="NCBIfam" id="TIGR00030">
    <property type="entry name" value="S21p"/>
    <property type="match status" value="1"/>
</dbReference>